<sequence length="75" mass="8341">MRTAEAYFVRPKRERSEANAKLLMRYVGLACELESENDAILLLSSELHRPGTGYTKAELRTIEKALEALRAGSSG</sequence>
<reference evidence="1" key="1">
    <citation type="submission" date="2019-08" db="EMBL/GenBank/DDBJ databases">
        <authorList>
            <person name="Kucharzyk K."/>
            <person name="Murdoch R.W."/>
            <person name="Higgins S."/>
            <person name="Loffler F."/>
        </authorList>
    </citation>
    <scope>NUCLEOTIDE SEQUENCE</scope>
</reference>
<dbReference type="AlphaFoldDB" id="A0A645GEP6"/>
<accession>A0A645GEP6</accession>
<organism evidence="1">
    <name type="scientific">bioreactor metagenome</name>
    <dbReference type="NCBI Taxonomy" id="1076179"/>
    <lineage>
        <taxon>unclassified sequences</taxon>
        <taxon>metagenomes</taxon>
        <taxon>ecological metagenomes</taxon>
    </lineage>
</organism>
<dbReference type="EMBL" id="VSSQ01073040">
    <property type="protein sequence ID" value="MPN24249.1"/>
    <property type="molecule type" value="Genomic_DNA"/>
</dbReference>
<comment type="caution">
    <text evidence="1">The sequence shown here is derived from an EMBL/GenBank/DDBJ whole genome shotgun (WGS) entry which is preliminary data.</text>
</comment>
<name>A0A645GEP6_9ZZZZ</name>
<evidence type="ECO:0000313" key="1">
    <source>
        <dbReference type="EMBL" id="MPN24249.1"/>
    </source>
</evidence>
<protein>
    <submittedName>
        <fullName evidence="1">Uncharacterized protein</fullName>
    </submittedName>
</protein>
<proteinExistence type="predicted"/>
<gene>
    <name evidence="1" type="ORF">SDC9_171644</name>
</gene>